<feature type="domain" description="Ion transport" evidence="9">
    <location>
        <begin position="283"/>
        <end position="509"/>
    </location>
</feature>
<keyword evidence="11" id="KW-0813">Transport</keyword>
<feature type="transmembrane region" description="Helical" evidence="8">
    <location>
        <begin position="1130"/>
        <end position="1151"/>
    </location>
</feature>
<feature type="transmembrane region" description="Helical" evidence="8">
    <location>
        <begin position="870"/>
        <end position="888"/>
    </location>
</feature>
<proteinExistence type="predicted"/>
<dbReference type="Pfam" id="PF00520">
    <property type="entry name" value="Ion_trans"/>
    <property type="match status" value="4"/>
</dbReference>
<feature type="compositionally biased region" description="Basic and acidic residues" evidence="7">
    <location>
        <begin position="1300"/>
        <end position="1316"/>
    </location>
</feature>
<evidence type="ECO:0000256" key="5">
    <source>
        <dbReference type="ARBA" id="ARBA00022989"/>
    </source>
</evidence>
<feature type="transmembrane region" description="Helical" evidence="8">
    <location>
        <begin position="900"/>
        <end position="922"/>
    </location>
</feature>
<feature type="transmembrane region" description="Helical" evidence="8">
    <location>
        <begin position="1037"/>
        <end position="1060"/>
    </location>
</feature>
<evidence type="ECO:0000256" key="4">
    <source>
        <dbReference type="ARBA" id="ARBA00022692"/>
    </source>
</evidence>
<feature type="transmembrane region" description="Helical" evidence="8">
    <location>
        <begin position="778"/>
        <end position="802"/>
    </location>
</feature>
<keyword evidence="6 8" id="KW-0472">Membrane</keyword>
<feature type="transmembrane region" description="Helical" evidence="8">
    <location>
        <begin position="684"/>
        <end position="705"/>
    </location>
</feature>
<evidence type="ECO:0000256" key="2">
    <source>
        <dbReference type="ARBA" id="ARBA00004236"/>
    </source>
</evidence>
<dbReference type="Proteomes" id="UP000324091">
    <property type="component" value="Chromosome 13"/>
</dbReference>
<feature type="region of interest" description="Disordered" evidence="7">
    <location>
        <begin position="215"/>
        <end position="251"/>
    </location>
</feature>
<dbReference type="Gene3D" id="1.20.5.1190">
    <property type="entry name" value="iswi atpase"/>
    <property type="match status" value="1"/>
</dbReference>
<evidence type="ECO:0000256" key="3">
    <source>
        <dbReference type="ARBA" id="ARBA00022475"/>
    </source>
</evidence>
<feature type="domain" description="Ion transport" evidence="9">
    <location>
        <begin position="2"/>
        <end position="183"/>
    </location>
</feature>
<dbReference type="PANTHER" id="PTHR10037">
    <property type="entry name" value="VOLTAGE-GATED CATION CHANNEL CALCIUM AND SODIUM"/>
    <property type="match status" value="1"/>
</dbReference>
<evidence type="ECO:0000313" key="11">
    <source>
        <dbReference type="EMBL" id="TWW76092.1"/>
    </source>
</evidence>
<dbReference type="InterPro" id="IPR058542">
    <property type="entry name" value="IQ_SCN5A_C"/>
</dbReference>
<feature type="transmembrane region" description="Helical" evidence="8">
    <location>
        <begin position="450"/>
        <end position="470"/>
    </location>
</feature>
<keyword evidence="11" id="KW-0407">Ion channel</keyword>
<dbReference type="GO" id="GO:0001518">
    <property type="term" value="C:voltage-gated sodium channel complex"/>
    <property type="evidence" value="ECO:0007669"/>
    <property type="project" value="TreeGrafter"/>
</dbReference>
<sequence>MLYHFVQSVKRLSCVLILTAFMLCIFATVGLQSFMGNLGQKCIYASWFSQNRTSDIYITSYYGNESTAFNYQEYIDDPDNIYFLPGSLDALVCGNSSDAGTCPEGYMCIRAGRTPNYSYTSYDTFGWSLLSSFRLLTQEYWENLMQLVLRSAGKFSLVHFVFFVSPGCFVLVSLIVAVAAGAVCELEQLRAAEASRKEKEFRQIVKALKRREEEEAAGKAAKSEGPDEDSKKSQEQQQSGKEAEPQTSGSPRCSAAAQLLLRWNCCGCWRWLKQRVRTIVTSPFFDLGIVVCIVIDVLFMAMEHFPLTEEFQQTLTCANLVFICIYTVEMVIKIVAMDPYGYFKVSWNTFECTIVAVCLLELCVADVEGLSVLRVFRLVSVHLVILTYPRLLPCVLTPLPFGFLVSLCPRLLTCAAAGLQAGSILALDYRTSVCKISHDCSLPRWHMDSFFHTFLIVFGIFSGSWIESLWDCMEVSGPTLCLTFYLSAVIIGNLLVLHLFLVLLLNPYSSNIVSPGEGDKNSAEIALGWCKTWILEHTCPSLGGRDKKTPTAAVSQGPSQQAYVALDMVATETLHSDETKLKKLHEDSPKDGMEPREREVLRDQDGEEPEDAPENCCCQRCYSCCPLLNTDPSQGAGRLCFSSRRICLLIVQNRHFKRFMTVVVLLSSVALALEDVYLQHRPVLRTVLSAAELAFGALFLVEMLLKWVGFGFRKYFTNAWCWLEFLIVAVFSSGLLLQPAGLGTLRVLRVLRILSIFQGPRLVLGTLFQLVPAMFGGLLVILLVWLVFSIVGVNVFAGKFYYCLNETSQEMFLSEEVDNKSECYALIFSNYTEVTWKNSPFNFDNVLMGYLSLFVMVESQPVYEYDPYKWLYFVFFIINVFFTLNFFIKNKCQACVFDLVNSPIYEVVMVALICLSVVLLMVESRDLTMGLEIVLYWLHFIYVLIFLIECILKIVALRQHYFKDGWNIIDFIVLLVQIIGKFFMSAIFMFDFFYAYFISPTIFLLLRLFRITRVLHFIPWTRRIRKLLLAFGKSLPALFNIAFVLFVTMVVYSLIGMFNFAYVKEEFTIDDFFNFETFCSSFICMFMTSTTTAWDGLLLPIMSRPPSCDPFAEHPGSDVIGDCSSPTLGIAFFSTYLLLTFLLLIQLYIAVALEIINSEDTEGLSDIDLQRFCNTWKRFDPDGTDLIPYSKLCDFSDSLQDPLRIPHPNTSRLAHMDLPLYPGDKVHCTDVLLSLAKQATPPPPGLTLSVLDDPEEVESLKTRMQKQLKAKEVLGEPVSSTLRRRREERAAKVIQRAFRKGRDTPDEEKPAAEASL</sequence>
<protein>
    <submittedName>
        <fullName evidence="11">Sodium channel protein type 4 subunit alpha B</fullName>
    </submittedName>
</protein>
<evidence type="ECO:0000313" key="12">
    <source>
        <dbReference type="Proteomes" id="UP000324091"/>
    </source>
</evidence>
<evidence type="ECO:0000256" key="7">
    <source>
        <dbReference type="SAM" id="MobiDB-lite"/>
    </source>
</evidence>
<evidence type="ECO:0000256" key="8">
    <source>
        <dbReference type="SAM" id="Phobius"/>
    </source>
</evidence>
<feature type="transmembrane region" description="Helical" evidence="8">
    <location>
        <begin position="157"/>
        <end position="183"/>
    </location>
</feature>
<dbReference type="InterPro" id="IPR043203">
    <property type="entry name" value="VGCC_Ca_Na"/>
</dbReference>
<keyword evidence="4 8" id="KW-0812">Transmembrane</keyword>
<feature type="domain" description="Ion transport" evidence="9">
    <location>
        <begin position="903"/>
        <end position="1159"/>
    </location>
</feature>
<accession>A0A5C6P8Q2</accession>
<name>A0A5C6P8Q2_9TELE</name>
<feature type="transmembrane region" description="Helical" evidence="8">
    <location>
        <begin position="994"/>
        <end position="1016"/>
    </location>
</feature>
<feature type="transmembrane region" description="Helical" evidence="8">
    <location>
        <begin position="659"/>
        <end position="678"/>
    </location>
</feature>
<dbReference type="InterPro" id="IPR005821">
    <property type="entry name" value="Ion_trans_dom"/>
</dbReference>
<dbReference type="GO" id="GO:0005248">
    <property type="term" value="F:voltage-gated sodium channel activity"/>
    <property type="evidence" value="ECO:0007669"/>
    <property type="project" value="TreeGrafter"/>
</dbReference>
<keyword evidence="5 8" id="KW-1133">Transmembrane helix</keyword>
<dbReference type="EMBL" id="RHFK02000005">
    <property type="protein sequence ID" value="TWW76092.1"/>
    <property type="molecule type" value="Genomic_DNA"/>
</dbReference>
<feature type="compositionally biased region" description="Basic and acidic residues" evidence="7">
    <location>
        <begin position="578"/>
        <end position="604"/>
    </location>
</feature>
<feature type="transmembrane region" description="Helical" evidence="8">
    <location>
        <begin position="717"/>
        <end position="738"/>
    </location>
</feature>
<feature type="region of interest" description="Disordered" evidence="7">
    <location>
        <begin position="1296"/>
        <end position="1316"/>
    </location>
</feature>
<dbReference type="Pfam" id="PF24609">
    <property type="entry name" value="IQ_SCN5A_C"/>
    <property type="match status" value="1"/>
</dbReference>
<reference evidence="11 12" key="1">
    <citation type="submission" date="2019-04" db="EMBL/GenBank/DDBJ databases">
        <title>Chromosome genome assembly for Takifugu flavidus.</title>
        <authorList>
            <person name="Xiao S."/>
        </authorList>
    </citation>
    <scope>NUCLEOTIDE SEQUENCE [LARGE SCALE GENOMIC DNA]</scope>
    <source>
        <strain evidence="11">HTHZ2018</strain>
        <tissue evidence="11">Muscle</tissue>
    </source>
</reference>
<dbReference type="InterPro" id="IPR027359">
    <property type="entry name" value="Volt_channel_dom_sf"/>
</dbReference>
<gene>
    <name evidence="11" type="ORF">D4764_13G0007540</name>
</gene>
<feature type="domain" description="SCN5A-like C-terminal IQ motif" evidence="10">
    <location>
        <begin position="1280"/>
        <end position="1300"/>
    </location>
</feature>
<comment type="caution">
    <text evidence="11">The sequence shown here is derived from an EMBL/GenBank/DDBJ whole genome shotgun (WGS) entry which is preliminary data.</text>
</comment>
<feature type="domain" description="Ion transport" evidence="9">
    <location>
        <begin position="654"/>
        <end position="888"/>
    </location>
</feature>
<evidence type="ECO:0000259" key="9">
    <source>
        <dbReference type="Pfam" id="PF00520"/>
    </source>
</evidence>
<dbReference type="PANTHER" id="PTHR10037:SF288">
    <property type="entry name" value="SODIUM CHANNEL PROTEIN PARA"/>
    <property type="match status" value="1"/>
</dbReference>
<evidence type="ECO:0000256" key="6">
    <source>
        <dbReference type="ARBA" id="ARBA00023136"/>
    </source>
</evidence>
<feature type="transmembrane region" description="Helical" evidence="8">
    <location>
        <begin position="968"/>
        <end position="988"/>
    </location>
</feature>
<feature type="transmembrane region" description="Helical" evidence="8">
    <location>
        <begin position="1072"/>
        <end position="1094"/>
    </location>
</feature>
<dbReference type="Gene3D" id="1.10.238.10">
    <property type="entry name" value="EF-hand"/>
    <property type="match status" value="1"/>
</dbReference>
<keyword evidence="12" id="KW-1185">Reference proteome</keyword>
<dbReference type="Gene3D" id="1.10.287.70">
    <property type="match status" value="4"/>
</dbReference>
<feature type="region of interest" description="Disordered" evidence="7">
    <location>
        <begin position="578"/>
        <end position="611"/>
    </location>
</feature>
<comment type="subcellular location">
    <subcellularLocation>
        <location evidence="2">Cell membrane</location>
    </subcellularLocation>
    <subcellularLocation>
        <location evidence="1">Membrane</location>
        <topology evidence="1">Multi-pass membrane protein</topology>
    </subcellularLocation>
</comment>
<evidence type="ECO:0000256" key="1">
    <source>
        <dbReference type="ARBA" id="ARBA00004141"/>
    </source>
</evidence>
<feature type="compositionally biased region" description="Basic and acidic residues" evidence="7">
    <location>
        <begin position="215"/>
        <end position="234"/>
    </location>
</feature>
<feature type="transmembrane region" description="Helical" evidence="8">
    <location>
        <begin position="313"/>
        <end position="336"/>
    </location>
</feature>
<dbReference type="GO" id="GO:0086010">
    <property type="term" value="P:membrane depolarization during action potential"/>
    <property type="evidence" value="ECO:0007669"/>
    <property type="project" value="TreeGrafter"/>
</dbReference>
<dbReference type="SUPFAM" id="SSF81324">
    <property type="entry name" value="Voltage-gated potassium channels"/>
    <property type="match status" value="3"/>
</dbReference>
<feature type="transmembrane region" description="Helical" evidence="8">
    <location>
        <begin position="934"/>
        <end position="956"/>
    </location>
</feature>
<feature type="transmembrane region" description="Helical" evidence="8">
    <location>
        <begin position="482"/>
        <end position="505"/>
    </location>
</feature>
<evidence type="ECO:0000259" key="10">
    <source>
        <dbReference type="Pfam" id="PF24609"/>
    </source>
</evidence>
<feature type="transmembrane region" description="Helical" evidence="8">
    <location>
        <begin position="12"/>
        <end position="31"/>
    </location>
</feature>
<feature type="transmembrane region" description="Helical" evidence="8">
    <location>
        <begin position="279"/>
        <end position="301"/>
    </location>
</feature>
<dbReference type="GO" id="GO:0019228">
    <property type="term" value="P:neuronal action potential"/>
    <property type="evidence" value="ECO:0007669"/>
    <property type="project" value="TreeGrafter"/>
</dbReference>
<dbReference type="Gene3D" id="1.20.120.350">
    <property type="entry name" value="Voltage-gated potassium channels. Chain C"/>
    <property type="match status" value="3"/>
</dbReference>
<keyword evidence="3" id="KW-1003">Cell membrane</keyword>
<organism evidence="11 12">
    <name type="scientific">Takifugu flavidus</name>
    <name type="common">sansaifugu</name>
    <dbReference type="NCBI Taxonomy" id="433684"/>
    <lineage>
        <taxon>Eukaryota</taxon>
        <taxon>Metazoa</taxon>
        <taxon>Chordata</taxon>
        <taxon>Craniata</taxon>
        <taxon>Vertebrata</taxon>
        <taxon>Euteleostomi</taxon>
        <taxon>Actinopterygii</taxon>
        <taxon>Neopterygii</taxon>
        <taxon>Teleostei</taxon>
        <taxon>Neoteleostei</taxon>
        <taxon>Acanthomorphata</taxon>
        <taxon>Eupercaria</taxon>
        <taxon>Tetraodontiformes</taxon>
        <taxon>Tetradontoidea</taxon>
        <taxon>Tetraodontidae</taxon>
        <taxon>Takifugu</taxon>
    </lineage>
</organism>
<keyword evidence="11" id="KW-0406">Ion transport</keyword>